<dbReference type="GO" id="GO:0005524">
    <property type="term" value="F:ATP binding"/>
    <property type="evidence" value="ECO:0007669"/>
    <property type="project" value="UniProtKB-KW"/>
</dbReference>
<dbReference type="Proteomes" id="UP000324907">
    <property type="component" value="Unassembled WGS sequence"/>
</dbReference>
<gene>
    <name evidence="9" type="ORF">FNF28_05730</name>
</gene>
<dbReference type="GO" id="GO:0004674">
    <property type="term" value="F:protein serine/threonine kinase activity"/>
    <property type="evidence" value="ECO:0007669"/>
    <property type="project" value="TreeGrafter"/>
</dbReference>
<dbReference type="InterPro" id="IPR050108">
    <property type="entry name" value="CDK"/>
</dbReference>
<evidence type="ECO:0000256" key="6">
    <source>
        <dbReference type="ARBA" id="ARBA00042858"/>
    </source>
</evidence>
<feature type="domain" description="Protein kinase" evidence="8">
    <location>
        <begin position="1"/>
        <end position="215"/>
    </location>
</feature>
<evidence type="ECO:0000313" key="10">
    <source>
        <dbReference type="Proteomes" id="UP000324907"/>
    </source>
</evidence>
<feature type="region of interest" description="Disordered" evidence="7">
    <location>
        <begin position="102"/>
        <end position="123"/>
    </location>
</feature>
<dbReference type="PANTHER" id="PTHR24056">
    <property type="entry name" value="CELL DIVISION PROTEIN KINASE"/>
    <property type="match status" value="1"/>
</dbReference>
<evidence type="ECO:0000256" key="4">
    <source>
        <dbReference type="ARBA" id="ARBA00039612"/>
    </source>
</evidence>
<sequence>MVALKRVKPHSDAITKKEGFSLVALREIRLLQMLNDKNIVKLLGVVTDHQSSRKQGTLGEVFLCLEYAMSDLNGLKALPDFKLTPAHVQCYMYQLPWSLRESRRHGDPGSPGHQARQYSDPAQQHAALSERRGVFLGETNYTGAIDVWSCGITMAYLLSDTALWPMNVPEAKANTVQMQWIWDLVGTDRWEGASKLPQYTQFRPARAVPTRGPTFTTPLWRRR</sequence>
<dbReference type="EMBL" id="VLTL01000123">
    <property type="protein sequence ID" value="KAA0159723.1"/>
    <property type="molecule type" value="Genomic_DNA"/>
</dbReference>
<keyword evidence="1" id="KW-0547">Nucleotide-binding</keyword>
<evidence type="ECO:0000313" key="9">
    <source>
        <dbReference type="EMBL" id="KAA0159723.1"/>
    </source>
</evidence>
<dbReference type="InterPro" id="IPR000719">
    <property type="entry name" value="Prot_kinase_dom"/>
</dbReference>
<evidence type="ECO:0000256" key="7">
    <source>
        <dbReference type="SAM" id="MobiDB-lite"/>
    </source>
</evidence>
<accession>A0A5A8D2S0</accession>
<dbReference type="Gene3D" id="1.10.510.10">
    <property type="entry name" value="Transferase(Phosphotransferase) domain 1"/>
    <property type="match status" value="1"/>
</dbReference>
<organism evidence="9 10">
    <name type="scientific">Cafeteria roenbergensis</name>
    <name type="common">Marine flagellate</name>
    <dbReference type="NCBI Taxonomy" id="33653"/>
    <lineage>
        <taxon>Eukaryota</taxon>
        <taxon>Sar</taxon>
        <taxon>Stramenopiles</taxon>
        <taxon>Bigyra</taxon>
        <taxon>Opalozoa</taxon>
        <taxon>Bicosoecida</taxon>
        <taxon>Cafeteriaceae</taxon>
        <taxon>Cafeteria</taxon>
    </lineage>
</organism>
<dbReference type="AlphaFoldDB" id="A0A5A8D2S0"/>
<dbReference type="SMART" id="SM00220">
    <property type="entry name" value="S_TKc"/>
    <property type="match status" value="1"/>
</dbReference>
<evidence type="ECO:0000259" key="8">
    <source>
        <dbReference type="SMART" id="SM00220"/>
    </source>
</evidence>
<proteinExistence type="predicted"/>
<dbReference type="SUPFAM" id="SSF56112">
    <property type="entry name" value="Protein kinase-like (PK-like)"/>
    <property type="match status" value="1"/>
</dbReference>
<reference evidence="9 10" key="1">
    <citation type="submission" date="2019-07" db="EMBL/GenBank/DDBJ databases">
        <title>Genomes of Cafeteria roenbergensis.</title>
        <authorList>
            <person name="Fischer M.G."/>
            <person name="Hackl T."/>
            <person name="Roman M."/>
        </authorList>
    </citation>
    <scope>NUCLEOTIDE SEQUENCE [LARGE SCALE GENOMIC DNA]</scope>
    <source>
        <strain evidence="9 10">RCC970-E3</strain>
    </source>
</reference>
<evidence type="ECO:0000256" key="3">
    <source>
        <dbReference type="ARBA" id="ARBA00038543"/>
    </source>
</evidence>
<dbReference type="InterPro" id="IPR011009">
    <property type="entry name" value="Kinase-like_dom_sf"/>
</dbReference>
<comment type="caution">
    <text evidence="9">The sequence shown here is derived from an EMBL/GenBank/DDBJ whole genome shotgun (WGS) entry which is preliminary data.</text>
</comment>
<name>A0A5A8D2S0_CAFRO</name>
<dbReference type="Gene3D" id="3.30.200.20">
    <property type="entry name" value="Phosphorylase Kinase, domain 1"/>
    <property type="match status" value="1"/>
</dbReference>
<dbReference type="GO" id="GO:0005634">
    <property type="term" value="C:nucleus"/>
    <property type="evidence" value="ECO:0007669"/>
    <property type="project" value="TreeGrafter"/>
</dbReference>
<evidence type="ECO:0000256" key="5">
    <source>
        <dbReference type="ARBA" id="ARBA00041902"/>
    </source>
</evidence>
<evidence type="ECO:0000256" key="2">
    <source>
        <dbReference type="ARBA" id="ARBA00022840"/>
    </source>
</evidence>
<keyword evidence="2" id="KW-0067">ATP-binding</keyword>
<evidence type="ECO:0000256" key="1">
    <source>
        <dbReference type="ARBA" id="ARBA00022741"/>
    </source>
</evidence>
<comment type="subunit">
    <text evidence="3">May form a complex composed of at least the catalytic subunit CRK2 and a cyclin.</text>
</comment>
<protein>
    <recommendedName>
        <fullName evidence="4">Cyclin-dependent kinase 2 homolog</fullName>
    </recommendedName>
    <alternativeName>
        <fullName evidence="5">Cell division control protein 2 homolog</fullName>
    </alternativeName>
    <alternativeName>
        <fullName evidence="6">cdc2-related kinase 2</fullName>
    </alternativeName>
</protein>